<sequence>MPKMMTRAARLRRSGAALLAAAALTLTLGAVPAAAASPAGVDRVAAAAAAKAPAAKKYANCTALNRVYPHGVGKSGAVDRVAGKTKPVRNFTKNNAVYAANAKSDRDKDGIACEKR</sequence>
<accession>A0ABZ3A0S7</accession>
<gene>
    <name evidence="3" type="ORF">AAE021_05820</name>
</gene>
<dbReference type="RefSeq" id="WP_342024671.1">
    <property type="nucleotide sequence ID" value="NZ_CP151657.1"/>
</dbReference>
<keyword evidence="1" id="KW-0732">Signal</keyword>
<protein>
    <submittedName>
        <fullName evidence="3">Excalibur calcium-binding domain-containing protein</fullName>
    </submittedName>
</protein>
<name>A0ABZ3A0S7_9MICC</name>
<dbReference type="InterPro" id="IPR006311">
    <property type="entry name" value="TAT_signal"/>
</dbReference>
<proteinExistence type="predicted"/>
<reference evidence="3 4" key="1">
    <citation type="submission" date="2024-04" db="EMBL/GenBank/DDBJ databases">
        <title>Arthrobacter sp. from Plains bison fecal sample.</title>
        <authorList>
            <person name="Ruzzini A."/>
        </authorList>
    </citation>
    <scope>NUCLEOTIDE SEQUENCE [LARGE SCALE GENOMIC DNA]</scope>
    <source>
        <strain evidence="3 4">EINP1</strain>
    </source>
</reference>
<dbReference type="InterPro" id="IPR008613">
    <property type="entry name" value="Excalibur_Ca-bd_domain"/>
</dbReference>
<evidence type="ECO:0000313" key="4">
    <source>
        <dbReference type="Proteomes" id="UP001448858"/>
    </source>
</evidence>
<dbReference type="Proteomes" id="UP001448858">
    <property type="component" value="Chromosome"/>
</dbReference>
<keyword evidence="4" id="KW-1185">Reference proteome</keyword>
<evidence type="ECO:0000313" key="3">
    <source>
        <dbReference type="EMBL" id="WZP17075.1"/>
    </source>
</evidence>
<feature type="signal peptide" evidence="1">
    <location>
        <begin position="1"/>
        <end position="35"/>
    </location>
</feature>
<feature type="domain" description="Excalibur calcium-binding" evidence="2">
    <location>
        <begin position="57"/>
        <end position="114"/>
    </location>
</feature>
<feature type="chain" id="PRO_5047078820" evidence="1">
    <location>
        <begin position="36"/>
        <end position="116"/>
    </location>
</feature>
<dbReference type="PROSITE" id="PS51318">
    <property type="entry name" value="TAT"/>
    <property type="match status" value="1"/>
</dbReference>
<evidence type="ECO:0000256" key="1">
    <source>
        <dbReference type="SAM" id="SignalP"/>
    </source>
</evidence>
<dbReference type="EMBL" id="CP151657">
    <property type="protein sequence ID" value="WZP17075.1"/>
    <property type="molecule type" value="Genomic_DNA"/>
</dbReference>
<evidence type="ECO:0000259" key="2">
    <source>
        <dbReference type="SMART" id="SM00894"/>
    </source>
</evidence>
<organism evidence="3 4">
    <name type="scientific">Arthrobacter citreus</name>
    <dbReference type="NCBI Taxonomy" id="1670"/>
    <lineage>
        <taxon>Bacteria</taxon>
        <taxon>Bacillati</taxon>
        <taxon>Actinomycetota</taxon>
        <taxon>Actinomycetes</taxon>
        <taxon>Micrococcales</taxon>
        <taxon>Micrococcaceae</taxon>
        <taxon>Arthrobacter</taxon>
    </lineage>
</organism>
<dbReference type="SMART" id="SM00894">
    <property type="entry name" value="Excalibur"/>
    <property type="match status" value="1"/>
</dbReference>
<dbReference type="Pfam" id="PF05901">
    <property type="entry name" value="Excalibur"/>
    <property type="match status" value="1"/>
</dbReference>